<dbReference type="Proteomes" id="UP000321261">
    <property type="component" value="Unassembled WGS sequence"/>
</dbReference>
<sequence length="1377" mass="145839">MTTTQRDQAVPARVIVRVLDPAGEPVGAGFVIGEDLVATCAHVAAAAVRADPYDAQPPSQRIALDLPLLIESDADVPARVSAEVARWIPIAPEGTGDIAVLRVRDPLPEGARMPPLRRVDQLWDHTFRVLGFPAGMADGVWATGRFRGRQGTRWFQMQATAGEQPIVPGFSGSPVWDEESGAVVGMTVATDVAGTSTAYLIPIDLVLGVDPELLPCPYRGLEPFGEEHASFFFGRDADIGRLVDAVERQPLVAVAGPSGAGKSSLVRAGLLPRLRADGVQVAELRPMPGRPVAELVADVAALVPAGQDGRVVLVLDQFEELAATDPDAATELLERIGELVGGGRARAVLTLRSATLDDIRVPELANLLGSGTVLLPPMDRRQLRAAIVAPAERAPGLSFEPGLVDRILDDAAAEPGQLPLVESLLTELWARRDGGYLTLRAYEEAGGVAGVVATHAESVVAGFDPADGDRLRRLFTALAGPDRDGRFVRRPLRWGDVPADLRPLVLRLAAGRLVVVERAADGQETIQLAHQALIAHWPRLRDWLTEDRDFIAWRDQVGQQRERWEESGHDDGALLRGAALATALDRLPARTADVPAPDVEFVQRSRARQRREVRRWRIVTAVLGVITLAAGALAVVAVDRGNALGEQLDRANAELLAQTSLSRAPTDPVTSTQLALAAWRLDPGNAAARTALLRQYVAMRSVDGVIPAVTTESIIGFGLSADGRVMVVPENEGLVVLTGLPDGPVQRHTLPGAPPGLLRASVDPTGRYVATMDRTGVVRMWDVAGGGGPRFESAPPPGTPDSRVFGFAGDRLLWLEPVRGGADLRIWDVAAAAPVAHGLGTIMEPDVVGIVLTPDFTRAVIRLGDIEQPDVMRLTVRSLADGATLGTLPEHSALLAGAASAVLCQSPATGAGSAANRATAVVTGPDLATPQRRIPVDSYTCAGFRRTVTLDGRHRAERLGGPLDVDFVRIRDLSDGSAYDVTLPPDPIATTFGGGRVPAEKMLVLPGPDGTRTVLAPHGTSLLRLTALPNPYVAAGEQPWLGMSDDGRTIVATEGHRDYTTFDRAGGGPIGRLDVAALGGEPTLAPTVDHRLALRTRAEDGWSIAEYALPSLERVLRVELPSRTSGPASRADTDTLPDRIYSLADGLLTGWDRATGAPLGPPVDLATTPQRRQWFIDTSSVLEARPGHPGEVAVLGPDNTIELWDVGRGIQLTTLPQVAGRQSYAFAFDDSGSRLASATSHGVLDVWDLDRRELVAPSVPTEGTQDPVGFTADGMVVTSSPGGESGVLTFWDPASGRASGSVRLTLGEDNEAEVVDGTRLEVAGGDGYTAKSSGALPIAMALTAQQWADELCHVSRHQFTDVERAALPSGSTIDPPC</sequence>
<dbReference type="SUPFAM" id="SSF69322">
    <property type="entry name" value="Tricorn protease domain 2"/>
    <property type="match status" value="1"/>
</dbReference>
<dbReference type="SUPFAM" id="SSF52540">
    <property type="entry name" value="P-loop containing nucleoside triphosphate hydrolases"/>
    <property type="match status" value="1"/>
</dbReference>
<feature type="domain" description="Novel STAND NTPase 1" evidence="2">
    <location>
        <begin position="217"/>
        <end position="571"/>
    </location>
</feature>
<feature type="transmembrane region" description="Helical" evidence="1">
    <location>
        <begin position="616"/>
        <end position="638"/>
    </location>
</feature>
<evidence type="ECO:0000313" key="3">
    <source>
        <dbReference type="EMBL" id="TWF77075.1"/>
    </source>
</evidence>
<name>A0A561SQD7_9PSEU</name>
<gene>
    <name evidence="3" type="ORF">FHX44_112977</name>
</gene>
<dbReference type="EMBL" id="VIWU01000001">
    <property type="protein sequence ID" value="TWF77075.1"/>
    <property type="molecule type" value="Genomic_DNA"/>
</dbReference>
<keyword evidence="1" id="KW-0812">Transmembrane</keyword>
<evidence type="ECO:0000256" key="1">
    <source>
        <dbReference type="SAM" id="Phobius"/>
    </source>
</evidence>
<accession>A0A561SQD7</accession>
<dbReference type="InterPro" id="IPR009003">
    <property type="entry name" value="Peptidase_S1_PA"/>
</dbReference>
<dbReference type="InterPro" id="IPR001680">
    <property type="entry name" value="WD40_rpt"/>
</dbReference>
<dbReference type="InterPro" id="IPR011047">
    <property type="entry name" value="Quinoprotein_ADH-like_sf"/>
</dbReference>
<dbReference type="InterPro" id="IPR027417">
    <property type="entry name" value="P-loop_NTPase"/>
</dbReference>
<comment type="caution">
    <text evidence="3">The sequence shown here is derived from an EMBL/GenBank/DDBJ whole genome shotgun (WGS) entry which is preliminary data.</text>
</comment>
<evidence type="ECO:0000313" key="4">
    <source>
        <dbReference type="Proteomes" id="UP000321261"/>
    </source>
</evidence>
<dbReference type="SUPFAM" id="SSF50998">
    <property type="entry name" value="Quinoprotein alcohol dehydrogenase-like"/>
    <property type="match status" value="1"/>
</dbReference>
<dbReference type="Gene3D" id="2.40.10.120">
    <property type="match status" value="1"/>
</dbReference>
<proteinExistence type="predicted"/>
<dbReference type="OrthoDB" id="134501at2"/>
<organism evidence="3 4">
    <name type="scientific">Pseudonocardia hierapolitana</name>
    <dbReference type="NCBI Taxonomy" id="1128676"/>
    <lineage>
        <taxon>Bacteria</taxon>
        <taxon>Bacillati</taxon>
        <taxon>Actinomycetota</taxon>
        <taxon>Actinomycetes</taxon>
        <taxon>Pseudonocardiales</taxon>
        <taxon>Pseudonocardiaceae</taxon>
        <taxon>Pseudonocardia</taxon>
    </lineage>
</organism>
<dbReference type="InterPro" id="IPR015943">
    <property type="entry name" value="WD40/YVTN_repeat-like_dom_sf"/>
</dbReference>
<dbReference type="SUPFAM" id="SSF50494">
    <property type="entry name" value="Trypsin-like serine proteases"/>
    <property type="match status" value="1"/>
</dbReference>
<keyword evidence="1" id="KW-1133">Transmembrane helix</keyword>
<dbReference type="RefSeq" id="WP_147256317.1">
    <property type="nucleotide sequence ID" value="NZ_VIWU01000001.1"/>
</dbReference>
<keyword evidence="4" id="KW-1185">Reference proteome</keyword>
<dbReference type="Pfam" id="PF20703">
    <property type="entry name" value="nSTAND1"/>
    <property type="match status" value="1"/>
</dbReference>
<evidence type="ECO:0000259" key="2">
    <source>
        <dbReference type="Pfam" id="PF20703"/>
    </source>
</evidence>
<dbReference type="InterPro" id="IPR049052">
    <property type="entry name" value="nSTAND1"/>
</dbReference>
<dbReference type="SMART" id="SM00320">
    <property type="entry name" value="WD40"/>
    <property type="match status" value="3"/>
</dbReference>
<keyword evidence="1" id="KW-0472">Membrane</keyword>
<dbReference type="Gene3D" id="3.40.50.300">
    <property type="entry name" value="P-loop containing nucleotide triphosphate hydrolases"/>
    <property type="match status" value="1"/>
</dbReference>
<dbReference type="Gene3D" id="2.130.10.10">
    <property type="entry name" value="YVTN repeat-like/Quinoprotein amine dehydrogenase"/>
    <property type="match status" value="1"/>
</dbReference>
<protein>
    <submittedName>
        <fullName evidence="3">Trypsin-like peptidase</fullName>
    </submittedName>
</protein>
<dbReference type="Pfam" id="PF13365">
    <property type="entry name" value="Trypsin_2"/>
    <property type="match status" value="1"/>
</dbReference>
<reference evidence="3 4" key="1">
    <citation type="submission" date="2019-06" db="EMBL/GenBank/DDBJ databases">
        <title>Sequencing the genomes of 1000 actinobacteria strains.</title>
        <authorList>
            <person name="Klenk H.-P."/>
        </authorList>
    </citation>
    <scope>NUCLEOTIDE SEQUENCE [LARGE SCALE GENOMIC DNA]</scope>
    <source>
        <strain evidence="3 4">DSM 45671</strain>
    </source>
</reference>